<keyword evidence="3" id="KW-1185">Reference proteome</keyword>
<dbReference type="Gene3D" id="1.10.260.40">
    <property type="entry name" value="lambda repressor-like DNA-binding domains"/>
    <property type="match status" value="1"/>
</dbReference>
<dbReference type="Proteomes" id="UP000509658">
    <property type="component" value="Chromosome"/>
</dbReference>
<dbReference type="AlphaFoldDB" id="A0A6N0HY61"/>
<protein>
    <submittedName>
        <fullName evidence="2">Helix-turn-helix domain-containing protein</fullName>
    </submittedName>
</protein>
<dbReference type="InterPro" id="IPR025194">
    <property type="entry name" value="RodZ-like_C"/>
</dbReference>
<evidence type="ECO:0000313" key="3">
    <source>
        <dbReference type="Proteomes" id="UP000509658"/>
    </source>
</evidence>
<dbReference type="KEGG" id="rev:HUE57_13805"/>
<dbReference type="PANTHER" id="PTHR34475:SF1">
    <property type="entry name" value="CYTOSKELETON PROTEIN RODZ"/>
    <property type="match status" value="1"/>
</dbReference>
<proteinExistence type="predicted"/>
<name>A0A6N0HY61_9GAMM</name>
<evidence type="ECO:0000313" key="2">
    <source>
        <dbReference type="EMBL" id="QKQ27237.1"/>
    </source>
</evidence>
<dbReference type="GO" id="GO:0003677">
    <property type="term" value="F:DNA binding"/>
    <property type="evidence" value="ECO:0007669"/>
    <property type="project" value="InterPro"/>
</dbReference>
<feature type="domain" description="Cytoskeleton protein RodZ-like C-terminal" evidence="1">
    <location>
        <begin position="238"/>
        <end position="308"/>
    </location>
</feature>
<gene>
    <name evidence="2" type="ORF">HUE57_13805</name>
</gene>
<evidence type="ECO:0000259" key="1">
    <source>
        <dbReference type="Pfam" id="PF13464"/>
    </source>
</evidence>
<accession>A0A6N0HY61</accession>
<dbReference type="InterPro" id="IPR010982">
    <property type="entry name" value="Lambda_DNA-bd_dom_sf"/>
</dbReference>
<dbReference type="EMBL" id="CP054491">
    <property type="protein sequence ID" value="QKQ27237.1"/>
    <property type="molecule type" value="Genomic_DNA"/>
</dbReference>
<dbReference type="RefSeq" id="WP_172840048.1">
    <property type="nucleotide sequence ID" value="NZ_CP054491.1"/>
</dbReference>
<dbReference type="Pfam" id="PF13413">
    <property type="entry name" value="HTH_25"/>
    <property type="match status" value="1"/>
</dbReference>
<organism evidence="2 3">
    <name type="scientific">Candidatus Reidiella endopervernicosa</name>
    <dbReference type="NCBI Taxonomy" id="2738883"/>
    <lineage>
        <taxon>Bacteria</taxon>
        <taxon>Pseudomonadati</taxon>
        <taxon>Pseudomonadota</taxon>
        <taxon>Gammaproteobacteria</taxon>
        <taxon>Candidatus Reidiella</taxon>
    </lineage>
</organism>
<dbReference type="Pfam" id="PF13464">
    <property type="entry name" value="RodZ_C"/>
    <property type="match status" value="1"/>
</dbReference>
<dbReference type="PANTHER" id="PTHR34475">
    <property type="match status" value="1"/>
</dbReference>
<sequence>MMSTEEGLEKDNATAGGADVGRQLQQAREAQEMSIADAASHLRLTRDVVEALEAGSCEVLPAPAFVRGYLRSYARLLSIDEERIVTAYNATCGEAPELSFHKAGAEQLLRWKRYATFAVVGIVVVLLAIVGSNMLEGEENDEVTAKVEEEPVSQLSETFQPVAMIIEQAEAAEVEPVEPIVAEKALVVEAPEVAEPEPVAPAVSEPVVVAALIESPPVVTEKVAEVIAPAPTGAVLKLSFSGDSWVVVHDASGKRRMYDMGTSKRAREINGPAPFRVFLGKADVVAVEIDGESFDHRPFIEGDLARFEVGS</sequence>
<dbReference type="InterPro" id="IPR050400">
    <property type="entry name" value="Bact_Cytoskel_RodZ"/>
</dbReference>
<reference evidence="2 3" key="1">
    <citation type="submission" date="2020-05" db="EMBL/GenBank/DDBJ databases">
        <title>Horizontal transmission and recombination maintain forever young bacterial symbiont genomes.</title>
        <authorList>
            <person name="Russell S.L."/>
            <person name="Pepper-Tunick E."/>
            <person name="Svedberg J."/>
            <person name="Byrne A."/>
            <person name="Ruelas Castillo J."/>
            <person name="Vollmers C."/>
            <person name="Beinart R.A."/>
            <person name="Corbett-Detig R."/>
        </authorList>
    </citation>
    <scope>NUCLEOTIDE SEQUENCE [LARGE SCALE GENOMIC DNA]</scope>
    <source>
        <strain evidence="2">Santa_Monica_outfall</strain>
    </source>
</reference>